<accession>A0A364KZY9</accession>
<dbReference type="RefSeq" id="XP_040733577.1">
    <property type="nucleotide sequence ID" value="XM_040877509.1"/>
</dbReference>
<organism evidence="4 5">
    <name type="scientific">Talaromyces amestolkiae</name>
    <dbReference type="NCBI Taxonomy" id="1196081"/>
    <lineage>
        <taxon>Eukaryota</taxon>
        <taxon>Fungi</taxon>
        <taxon>Dikarya</taxon>
        <taxon>Ascomycota</taxon>
        <taxon>Pezizomycotina</taxon>
        <taxon>Eurotiomycetes</taxon>
        <taxon>Eurotiomycetidae</taxon>
        <taxon>Eurotiales</taxon>
        <taxon>Trichocomaceae</taxon>
        <taxon>Talaromyces</taxon>
        <taxon>Talaromyces sect. Talaromyces</taxon>
    </lineage>
</organism>
<dbReference type="Proteomes" id="UP000249363">
    <property type="component" value="Unassembled WGS sequence"/>
</dbReference>
<evidence type="ECO:0000313" key="4">
    <source>
        <dbReference type="EMBL" id="RAO69061.1"/>
    </source>
</evidence>
<comment type="caution">
    <text evidence="4">The sequence shown here is derived from an EMBL/GenBank/DDBJ whole genome shotgun (WGS) entry which is preliminary data.</text>
</comment>
<dbReference type="CDD" id="cd05233">
    <property type="entry name" value="SDR_c"/>
    <property type="match status" value="1"/>
</dbReference>
<dbReference type="SUPFAM" id="SSF51735">
    <property type="entry name" value="NAD(P)-binding Rossmann-fold domains"/>
    <property type="match status" value="1"/>
</dbReference>
<dbReference type="InterPro" id="IPR002347">
    <property type="entry name" value="SDR_fam"/>
</dbReference>
<dbReference type="InterPro" id="IPR020904">
    <property type="entry name" value="Sc_DH/Rdtase_CS"/>
</dbReference>
<dbReference type="EMBL" id="MIKG01000009">
    <property type="protein sequence ID" value="RAO69061.1"/>
    <property type="molecule type" value="Genomic_DNA"/>
</dbReference>
<name>A0A364KZY9_TALAM</name>
<dbReference type="Gene3D" id="3.40.50.720">
    <property type="entry name" value="NAD(P)-binding Rossmann-like Domain"/>
    <property type="match status" value="1"/>
</dbReference>
<evidence type="ECO:0000256" key="2">
    <source>
        <dbReference type="ARBA" id="ARBA00022857"/>
    </source>
</evidence>
<evidence type="ECO:0008006" key="6">
    <source>
        <dbReference type="Google" id="ProtNLM"/>
    </source>
</evidence>
<keyword evidence="5" id="KW-1185">Reference proteome</keyword>
<dbReference type="PRINTS" id="PR00081">
    <property type="entry name" value="GDHRDH"/>
</dbReference>
<dbReference type="PANTHER" id="PTHR43618:SF2">
    <property type="entry name" value="CHAIN DEHYDROGENASE, PUTATIVE (AFU_ORTHOLOGUE AFUA_6G06930)-RELATED"/>
    <property type="match status" value="1"/>
</dbReference>
<comment type="similarity">
    <text evidence="1">Belongs to the short-chain dehydrogenases/reductases (SDR) family.</text>
</comment>
<dbReference type="GO" id="GO:0016491">
    <property type="term" value="F:oxidoreductase activity"/>
    <property type="evidence" value="ECO:0007669"/>
    <property type="project" value="UniProtKB-KW"/>
</dbReference>
<dbReference type="InterPro" id="IPR052178">
    <property type="entry name" value="Sec_Metab_Biosynth_SDR"/>
</dbReference>
<dbReference type="OrthoDB" id="37659at2759"/>
<dbReference type="AlphaFoldDB" id="A0A364KZY9"/>
<dbReference type="PANTHER" id="PTHR43618">
    <property type="entry name" value="7-ALPHA-HYDROXYSTEROID DEHYDROGENASE"/>
    <property type="match status" value="1"/>
</dbReference>
<evidence type="ECO:0000256" key="3">
    <source>
        <dbReference type="ARBA" id="ARBA00023002"/>
    </source>
</evidence>
<dbReference type="GeneID" id="63794289"/>
<reference evidence="4 5" key="1">
    <citation type="journal article" date="2017" name="Biotechnol. Biofuels">
        <title>Differential beta-glucosidase expression as a function of carbon source availability in Talaromyces amestolkiae: a genomic and proteomic approach.</title>
        <authorList>
            <person name="de Eugenio L.I."/>
            <person name="Mendez-Liter J.A."/>
            <person name="Nieto-Dominguez M."/>
            <person name="Alonso L."/>
            <person name="Gil-Munoz J."/>
            <person name="Barriuso J."/>
            <person name="Prieto A."/>
            <person name="Martinez M.J."/>
        </authorList>
    </citation>
    <scope>NUCLEOTIDE SEQUENCE [LARGE SCALE GENOMIC DNA]</scope>
    <source>
        <strain evidence="4 5">CIB</strain>
    </source>
</reference>
<protein>
    <recommendedName>
        <fullName evidence="6">Ketoreductase (KR) domain-containing protein</fullName>
    </recommendedName>
</protein>
<dbReference type="STRING" id="1196081.A0A364KZY9"/>
<proteinExistence type="inferred from homology"/>
<dbReference type="Pfam" id="PF13561">
    <property type="entry name" value="adh_short_C2"/>
    <property type="match status" value="1"/>
</dbReference>
<dbReference type="InterPro" id="IPR036291">
    <property type="entry name" value="NAD(P)-bd_dom_sf"/>
</dbReference>
<sequence length="261" mass="28042">MPYALKGRNVLVTGGSRGLGAAICEKFAAEGCNVAVNYISNADAAQRVADDIRRKYSVKTCIIQGDAEVASDNERIVKETVDNLTGLDIIIGNAGWTRFARPGDIYDLSHEEWTKCWTVNVLAHLQLMQTASPILKNNPDGGVYIITSSIAGHVTGGSSIAYSVTKAAALHLMKHFAFILGPEIRVNAVLPGLLLTDWGNKYPEEAIAGLKEQAALKRETNLEDCAYQFVSIAKNTSMTGQEIVVDSGLAMGSLPKSKRSS</sequence>
<evidence type="ECO:0000256" key="1">
    <source>
        <dbReference type="ARBA" id="ARBA00006484"/>
    </source>
</evidence>
<dbReference type="PROSITE" id="PS00061">
    <property type="entry name" value="ADH_SHORT"/>
    <property type="match status" value="1"/>
</dbReference>
<keyword evidence="2" id="KW-0521">NADP</keyword>
<gene>
    <name evidence="4" type="ORF">BHQ10_005073</name>
</gene>
<keyword evidence="3" id="KW-0560">Oxidoreductase</keyword>
<evidence type="ECO:0000313" key="5">
    <source>
        <dbReference type="Proteomes" id="UP000249363"/>
    </source>
</evidence>